<dbReference type="Proteomes" id="UP000632828">
    <property type="component" value="Unassembled WGS sequence"/>
</dbReference>
<comment type="caution">
    <text evidence="9">The sequence shown here is derived from an EMBL/GenBank/DDBJ whole genome shotgun (WGS) entry which is preliminary data.</text>
</comment>
<dbReference type="NCBIfam" id="TIGR00237">
    <property type="entry name" value="xseA"/>
    <property type="match status" value="1"/>
</dbReference>
<dbReference type="InterPro" id="IPR020579">
    <property type="entry name" value="Exonuc_VII_lsu_C"/>
</dbReference>
<protein>
    <recommendedName>
        <fullName evidence="5">Exodeoxyribonuclease 7 large subunit</fullName>
        <ecNumber evidence="5">3.1.11.6</ecNumber>
    </recommendedName>
    <alternativeName>
        <fullName evidence="5">Exodeoxyribonuclease VII large subunit</fullName>
        <shortName evidence="5">Exonuclease VII large subunit</shortName>
    </alternativeName>
</protein>
<organism evidence="9 10">
    <name type="scientific">Pelovirga terrestris</name>
    <dbReference type="NCBI Taxonomy" id="2771352"/>
    <lineage>
        <taxon>Bacteria</taxon>
        <taxon>Pseudomonadati</taxon>
        <taxon>Thermodesulfobacteriota</taxon>
        <taxon>Desulfuromonadia</taxon>
        <taxon>Geobacterales</taxon>
        <taxon>Geobacteraceae</taxon>
        <taxon>Pelovirga</taxon>
    </lineage>
</organism>
<dbReference type="GO" id="GO:0003676">
    <property type="term" value="F:nucleic acid binding"/>
    <property type="evidence" value="ECO:0007669"/>
    <property type="project" value="InterPro"/>
</dbReference>
<comment type="subunit">
    <text evidence="5">Heterooligomer composed of large and small subunits.</text>
</comment>
<comment type="function">
    <text evidence="5">Bidirectionally degrades single-stranded DNA into large acid-insoluble oligonucleotides, which are then degraded further into small acid-soluble oligonucleotides.</text>
</comment>
<evidence type="ECO:0000256" key="5">
    <source>
        <dbReference type="HAMAP-Rule" id="MF_00378"/>
    </source>
</evidence>
<evidence type="ECO:0000313" key="10">
    <source>
        <dbReference type="Proteomes" id="UP000632828"/>
    </source>
</evidence>
<dbReference type="AlphaFoldDB" id="A0A8J6R4R9"/>
<dbReference type="PANTHER" id="PTHR30008:SF0">
    <property type="entry name" value="EXODEOXYRIBONUCLEASE 7 LARGE SUBUNIT"/>
    <property type="match status" value="1"/>
</dbReference>
<keyword evidence="1 5" id="KW-0963">Cytoplasm</keyword>
<dbReference type="InterPro" id="IPR003753">
    <property type="entry name" value="Exonuc_VII_L"/>
</dbReference>
<comment type="similarity">
    <text evidence="5 6">Belongs to the XseA family.</text>
</comment>
<reference evidence="9" key="1">
    <citation type="submission" date="2020-09" db="EMBL/GenBank/DDBJ databases">
        <title>Pelobacter alkaliphilus sp. nov., a novel anaerobic arsenate-reducing bacterium from terrestrial mud volcano.</title>
        <authorList>
            <person name="Khomyakova M.A."/>
            <person name="Merkel A.Y."/>
            <person name="Slobodkin A.I."/>
        </authorList>
    </citation>
    <scope>NUCLEOTIDE SEQUENCE</scope>
    <source>
        <strain evidence="9">M08fum</strain>
    </source>
</reference>
<feature type="domain" description="Exonuclease VII large subunit C-terminal" evidence="7">
    <location>
        <begin position="131"/>
        <end position="351"/>
    </location>
</feature>
<dbReference type="Pfam" id="PF13742">
    <property type="entry name" value="tRNA_anti_2"/>
    <property type="match status" value="1"/>
</dbReference>
<dbReference type="InterPro" id="IPR025824">
    <property type="entry name" value="OB-fold_nuc-bd_dom"/>
</dbReference>
<evidence type="ECO:0000256" key="4">
    <source>
        <dbReference type="ARBA" id="ARBA00022839"/>
    </source>
</evidence>
<sequence>MESLVNSEHYNPAVVKVTELVGALQELVEDNFVDVLVQGELSNVSRPTSGHLYFTLKDSSAQIRCAMFRSQARLLNFLPQDGEGVICRGRVSVYAQRGDLQLIVEEMNPEGVGSLQQAFEEVRQRLDREGLFAREKKKPLPAFPQTIGVVTSASGAAFQDILQILRRRAVGVTVLLRPVRVQGVGAAAEIAAGIADLNRHKDVNVMIVGRGGGSKEDLWAFNEEVVARAIAASEVPVISAVGHETDVTIADLVADLRAPTPSSAAELVVQNRLELERHLDQLMLRLGRQMRWQLNLLNSRLDGLKKRLKSPTEPLRQQQQQVAQLLSRLVQGMRHGCQEHHHRLNQLAGRLTALSPTAVLNRGYAIVLHDNQVVVSSRQVQSRDDLRVILAQGQIQVQVTAVTGSDEEDVDPTLDL</sequence>
<dbReference type="PANTHER" id="PTHR30008">
    <property type="entry name" value="EXODEOXYRIBONUCLEASE 7 LARGE SUBUNIT"/>
    <property type="match status" value="1"/>
</dbReference>
<keyword evidence="3 5" id="KW-0378">Hydrolase</keyword>
<evidence type="ECO:0000313" key="9">
    <source>
        <dbReference type="EMBL" id="MBD1399519.1"/>
    </source>
</evidence>
<evidence type="ECO:0000256" key="6">
    <source>
        <dbReference type="RuleBase" id="RU004355"/>
    </source>
</evidence>
<accession>A0A8J6R4R9</accession>
<evidence type="ECO:0000256" key="2">
    <source>
        <dbReference type="ARBA" id="ARBA00022722"/>
    </source>
</evidence>
<dbReference type="GO" id="GO:0009318">
    <property type="term" value="C:exodeoxyribonuclease VII complex"/>
    <property type="evidence" value="ECO:0007669"/>
    <property type="project" value="UniProtKB-UniRule"/>
</dbReference>
<dbReference type="EC" id="3.1.11.6" evidence="5"/>
<gene>
    <name evidence="5 9" type="primary">xseA</name>
    <name evidence="9" type="ORF">ICT70_02440</name>
</gene>
<evidence type="ECO:0000256" key="1">
    <source>
        <dbReference type="ARBA" id="ARBA00022490"/>
    </source>
</evidence>
<evidence type="ECO:0000259" key="7">
    <source>
        <dbReference type="Pfam" id="PF02601"/>
    </source>
</evidence>
<dbReference type="EMBL" id="JACWUN010000002">
    <property type="protein sequence ID" value="MBD1399519.1"/>
    <property type="molecule type" value="Genomic_DNA"/>
</dbReference>
<dbReference type="GO" id="GO:0006308">
    <property type="term" value="P:DNA catabolic process"/>
    <property type="evidence" value="ECO:0007669"/>
    <property type="project" value="UniProtKB-UniRule"/>
</dbReference>
<name>A0A8J6R4R9_9BACT</name>
<comment type="subcellular location">
    <subcellularLocation>
        <location evidence="5 6">Cytoplasm</location>
    </subcellularLocation>
</comment>
<keyword evidence="2 5" id="KW-0540">Nuclease</keyword>
<dbReference type="GO" id="GO:0005737">
    <property type="term" value="C:cytoplasm"/>
    <property type="evidence" value="ECO:0007669"/>
    <property type="project" value="UniProtKB-SubCell"/>
</dbReference>
<dbReference type="GO" id="GO:0008855">
    <property type="term" value="F:exodeoxyribonuclease VII activity"/>
    <property type="evidence" value="ECO:0007669"/>
    <property type="project" value="UniProtKB-UniRule"/>
</dbReference>
<dbReference type="Pfam" id="PF02601">
    <property type="entry name" value="Exonuc_VII_L"/>
    <property type="match status" value="1"/>
</dbReference>
<evidence type="ECO:0000259" key="8">
    <source>
        <dbReference type="Pfam" id="PF13742"/>
    </source>
</evidence>
<evidence type="ECO:0000256" key="3">
    <source>
        <dbReference type="ARBA" id="ARBA00022801"/>
    </source>
</evidence>
<proteinExistence type="inferred from homology"/>
<comment type="catalytic activity">
    <reaction evidence="5 6">
        <text>Exonucleolytic cleavage in either 5'- to 3'- or 3'- to 5'-direction to yield nucleoside 5'-phosphates.</text>
        <dbReference type="EC" id="3.1.11.6"/>
    </reaction>
</comment>
<keyword evidence="10" id="KW-1185">Reference proteome</keyword>
<dbReference type="CDD" id="cd04489">
    <property type="entry name" value="ExoVII_LU_OBF"/>
    <property type="match status" value="1"/>
</dbReference>
<keyword evidence="4 5" id="KW-0269">Exonuclease</keyword>
<dbReference type="HAMAP" id="MF_00378">
    <property type="entry name" value="Exonuc_7_L"/>
    <property type="match status" value="1"/>
</dbReference>
<feature type="domain" description="OB-fold nucleic acid binding" evidence="8">
    <location>
        <begin position="16"/>
        <end position="107"/>
    </location>
</feature>